<protein>
    <submittedName>
        <fullName evidence="1">Uncharacterized protein</fullName>
    </submittedName>
</protein>
<organism evidence="1 2">
    <name type="scientific">Bradyrhizobium japonicum</name>
    <dbReference type="NCBI Taxonomy" id="375"/>
    <lineage>
        <taxon>Bacteria</taxon>
        <taxon>Pseudomonadati</taxon>
        <taxon>Pseudomonadota</taxon>
        <taxon>Alphaproteobacteria</taxon>
        <taxon>Hyphomicrobiales</taxon>
        <taxon>Nitrobacteraceae</taxon>
        <taxon>Bradyrhizobium</taxon>
    </lineage>
</organism>
<gene>
    <name evidence="1" type="ORF">ABIF63_005403</name>
</gene>
<dbReference type="EMBL" id="JBEPTQ010000002">
    <property type="protein sequence ID" value="MET4721297.1"/>
    <property type="molecule type" value="Genomic_DNA"/>
</dbReference>
<evidence type="ECO:0000313" key="2">
    <source>
        <dbReference type="Proteomes" id="UP001549291"/>
    </source>
</evidence>
<name>A0ABV2RWL5_BRAJP</name>
<keyword evidence="2" id="KW-1185">Reference proteome</keyword>
<comment type="caution">
    <text evidence="1">The sequence shown here is derived from an EMBL/GenBank/DDBJ whole genome shotgun (WGS) entry which is preliminary data.</text>
</comment>
<proteinExistence type="predicted"/>
<evidence type="ECO:0000313" key="1">
    <source>
        <dbReference type="EMBL" id="MET4721297.1"/>
    </source>
</evidence>
<accession>A0ABV2RWL5</accession>
<dbReference type="Proteomes" id="UP001549291">
    <property type="component" value="Unassembled WGS sequence"/>
</dbReference>
<sequence>MASVLPIDSEAGFFSRTFSVELCNKSIFDMCILTRHADLAAPHHHPIAGRGRHCLIVALLCAASLFQVTPKAWGQCSARDVLQNQLKLGKVRAVELPQELIEAARDVPTWKTIAVGTFGNSVALRNALDVVGCSIGGLAAEVLARPAFTVSSSKMDVALVAVSAVELGFKTGSVPLAVIYARARQLGFEFAAAEVGPQLRLQYLDQPVGEFLIVGMQPIKTWSGEPVVLNVANGGAGLILIGQDGRDDAEIPATSRFLFVRPPDLSGGIAAALLPP</sequence>
<reference evidence="1 2" key="1">
    <citation type="submission" date="2024-06" db="EMBL/GenBank/DDBJ databases">
        <title>Genomic Encyclopedia of Type Strains, Phase V (KMG-V): Genome sequencing to study the core and pangenomes of soil and plant-associated prokaryotes.</title>
        <authorList>
            <person name="Whitman W."/>
        </authorList>
    </citation>
    <scope>NUCLEOTIDE SEQUENCE [LARGE SCALE GENOMIC DNA]</scope>
    <source>
        <strain evidence="1 2">USDA 160</strain>
    </source>
</reference>